<name>A0A2J7QLI4_9NEOP</name>
<comment type="caution">
    <text evidence="1">The sequence shown here is derived from an EMBL/GenBank/DDBJ whole genome shotgun (WGS) entry which is preliminary data.</text>
</comment>
<reference evidence="1 2" key="1">
    <citation type="submission" date="2017-12" db="EMBL/GenBank/DDBJ databases">
        <title>Hemimetabolous genomes reveal molecular basis of termite eusociality.</title>
        <authorList>
            <person name="Harrison M.C."/>
            <person name="Jongepier E."/>
            <person name="Robertson H.M."/>
            <person name="Arning N."/>
            <person name="Bitard-Feildel T."/>
            <person name="Chao H."/>
            <person name="Childers C.P."/>
            <person name="Dinh H."/>
            <person name="Doddapaneni H."/>
            <person name="Dugan S."/>
            <person name="Gowin J."/>
            <person name="Greiner C."/>
            <person name="Han Y."/>
            <person name="Hu H."/>
            <person name="Hughes D.S.T."/>
            <person name="Huylmans A.-K."/>
            <person name="Kemena C."/>
            <person name="Kremer L.P.M."/>
            <person name="Lee S.L."/>
            <person name="Lopez-Ezquerra A."/>
            <person name="Mallet L."/>
            <person name="Monroy-Kuhn J.M."/>
            <person name="Moser A."/>
            <person name="Murali S.C."/>
            <person name="Muzny D.M."/>
            <person name="Otani S."/>
            <person name="Piulachs M.-D."/>
            <person name="Poelchau M."/>
            <person name="Qu J."/>
            <person name="Schaub F."/>
            <person name="Wada-Katsumata A."/>
            <person name="Worley K.C."/>
            <person name="Xie Q."/>
            <person name="Ylla G."/>
            <person name="Poulsen M."/>
            <person name="Gibbs R.A."/>
            <person name="Schal C."/>
            <person name="Richards S."/>
            <person name="Belles X."/>
            <person name="Korb J."/>
            <person name="Bornberg-Bauer E."/>
        </authorList>
    </citation>
    <scope>NUCLEOTIDE SEQUENCE [LARGE SCALE GENOMIC DNA]</scope>
    <source>
        <tissue evidence="1">Whole body</tissue>
    </source>
</reference>
<dbReference type="STRING" id="105785.A0A2J7QLI4"/>
<dbReference type="EMBL" id="NEVH01013243">
    <property type="protein sequence ID" value="PNF29449.1"/>
    <property type="molecule type" value="Genomic_DNA"/>
</dbReference>
<dbReference type="InterPro" id="IPR036397">
    <property type="entry name" value="RNaseH_sf"/>
</dbReference>
<gene>
    <name evidence="1" type="ORF">B7P43_G04555</name>
</gene>
<dbReference type="InParanoid" id="A0A2J7QLI4"/>
<accession>A0A2J7QLI4</accession>
<proteinExistence type="predicted"/>
<dbReference type="GO" id="GO:0003676">
    <property type="term" value="F:nucleic acid binding"/>
    <property type="evidence" value="ECO:0007669"/>
    <property type="project" value="InterPro"/>
</dbReference>
<dbReference type="Gene3D" id="3.30.420.10">
    <property type="entry name" value="Ribonuclease H-like superfamily/Ribonuclease H"/>
    <property type="match status" value="1"/>
</dbReference>
<organism evidence="1 2">
    <name type="scientific">Cryptotermes secundus</name>
    <dbReference type="NCBI Taxonomy" id="105785"/>
    <lineage>
        <taxon>Eukaryota</taxon>
        <taxon>Metazoa</taxon>
        <taxon>Ecdysozoa</taxon>
        <taxon>Arthropoda</taxon>
        <taxon>Hexapoda</taxon>
        <taxon>Insecta</taxon>
        <taxon>Pterygota</taxon>
        <taxon>Neoptera</taxon>
        <taxon>Polyneoptera</taxon>
        <taxon>Dictyoptera</taxon>
        <taxon>Blattodea</taxon>
        <taxon>Blattoidea</taxon>
        <taxon>Termitoidae</taxon>
        <taxon>Kalotermitidae</taxon>
        <taxon>Cryptotermitinae</taxon>
        <taxon>Cryptotermes</taxon>
    </lineage>
</organism>
<keyword evidence="2" id="KW-1185">Reference proteome</keyword>
<protein>
    <recommendedName>
        <fullName evidence="3">Tc1-like transposase DDE domain-containing protein</fullName>
    </recommendedName>
</protein>
<dbReference type="Proteomes" id="UP000235965">
    <property type="component" value="Unassembled WGS sequence"/>
</dbReference>
<evidence type="ECO:0000313" key="1">
    <source>
        <dbReference type="EMBL" id="PNF29449.1"/>
    </source>
</evidence>
<evidence type="ECO:0000313" key="2">
    <source>
        <dbReference type="Proteomes" id="UP000235965"/>
    </source>
</evidence>
<evidence type="ECO:0008006" key="3">
    <source>
        <dbReference type="Google" id="ProtNLM"/>
    </source>
</evidence>
<dbReference type="AlphaFoldDB" id="A0A2J7QLI4"/>
<sequence length="226" mass="25597">MTRPTVFCSASECSAVEGSVVGNGSRGISIAKIRCRIRLVKTESPSACQTVNQVYYKEVLTILCERERRRAHHDNVPAHKALSVKTFLAKHKIPMLEHPPYSPDLDPCDFFISKDQVCIKSLHFESIDVVKAKVMEVMKKLSEKDLQHCFQQWKLCVELCRGREGTTLKVITFQLCDWLNDRFWLICPVILQPLPRTVRINTLALPTGVVSLNNAREKVSCSTALN</sequence>